<accession>A0A0G0JP95</accession>
<dbReference type="STRING" id="1618490.US90_C0017G0007"/>
<protein>
    <submittedName>
        <fullName evidence="2">Uncharacterized protein</fullName>
    </submittedName>
</protein>
<reference evidence="2 3" key="1">
    <citation type="journal article" date="2015" name="Nature">
        <title>rRNA introns, odd ribosomes, and small enigmatic genomes across a large radiation of phyla.</title>
        <authorList>
            <person name="Brown C.T."/>
            <person name="Hug L.A."/>
            <person name="Thomas B.C."/>
            <person name="Sharon I."/>
            <person name="Castelle C.J."/>
            <person name="Singh A."/>
            <person name="Wilkins M.J."/>
            <person name="Williams K.H."/>
            <person name="Banfield J.F."/>
        </authorList>
    </citation>
    <scope>NUCLEOTIDE SEQUENCE [LARGE SCALE GENOMIC DNA]</scope>
</reference>
<name>A0A0G0JP95_9BACT</name>
<sequence>MAKFKPDYVPTRGTGDGSGSDDWKIIEELRGRVGKKHWGDLPKDCQTGCLGNLRQLVVRQNGRNVLVIAEGKTEK</sequence>
<evidence type="ECO:0000313" key="2">
    <source>
        <dbReference type="EMBL" id="KKQ69388.1"/>
    </source>
</evidence>
<dbReference type="EMBL" id="LBUT01000017">
    <property type="protein sequence ID" value="KKQ69388.1"/>
    <property type="molecule type" value="Genomic_DNA"/>
</dbReference>
<gene>
    <name evidence="2" type="ORF">US90_C0017G0007</name>
</gene>
<organism evidence="2 3">
    <name type="scientific">Candidatus Shapirobacteria bacterium GW2011_GWE2_38_30</name>
    <dbReference type="NCBI Taxonomy" id="1618490"/>
    <lineage>
        <taxon>Bacteria</taxon>
        <taxon>Candidatus Shapironibacteriota</taxon>
    </lineage>
</organism>
<proteinExistence type="predicted"/>
<dbReference type="Proteomes" id="UP000034406">
    <property type="component" value="Unassembled WGS sequence"/>
</dbReference>
<evidence type="ECO:0000256" key="1">
    <source>
        <dbReference type="SAM" id="MobiDB-lite"/>
    </source>
</evidence>
<dbReference type="AlphaFoldDB" id="A0A0G0JP95"/>
<comment type="caution">
    <text evidence="2">The sequence shown here is derived from an EMBL/GenBank/DDBJ whole genome shotgun (WGS) entry which is preliminary data.</text>
</comment>
<evidence type="ECO:0000313" key="3">
    <source>
        <dbReference type="Proteomes" id="UP000034406"/>
    </source>
</evidence>
<feature type="region of interest" description="Disordered" evidence="1">
    <location>
        <begin position="1"/>
        <end position="22"/>
    </location>
</feature>